<sequence>MPTIAVDKYKLFEALGRKFTTAEFEDLCFEFGIELDEDTENEERPVINGEQEPPQLKIEIPANRYDMLCFEGIALNLNVFLGRAEPPRYRLVEPAGGQLHTITVSPETARVRPFVAGAILRNVRFDKDRYESFIALQDKLHQNLARQRTLVSIGTHDLDAVQGPFTYEALPPRDFSFVPLNQTQELSGEALMAFYENDRHLGRYLHIIRDAPVYPLILDANRVVCSLPPIINGDRSKITLDTTNVFIEVTAADATKLQIVTDIMVTMFSSYCAEPFTVEPVRIVSDHNGQSRVTPNLEPRVTTAEVDYLNSCTGLAESPDRICALLAKMSYAARPSPTDPNLIEVAIPPTRADVLHQCDIMEDVAVCYGFNRLPRTSPNRSATVAAPLPINKLADILRVEAAMAGWTEVMPLTLCSHDENFAWLNRADDGSSVVRLANPKTAEYQVVRTSLLPGLLKTIRENKGHSVPIKIFEAADVVLKHPAAERRSRNERRFAVAFCGKSSGFEVVHGLLDRIMLMLRTSFVGADADATGAAVKPDGYWIEELNEDTFFHGHAAAVYLRLGGKEQRIGEFGILHPSVLDKFDLKYPVSTLEINLEVFL</sequence>
<dbReference type="GO" id="GO:0004826">
    <property type="term" value="F:phenylalanine-tRNA ligase activity"/>
    <property type="evidence" value="ECO:0007669"/>
    <property type="project" value="UniProtKB-EC"/>
</dbReference>
<evidence type="ECO:0000256" key="9">
    <source>
        <dbReference type="ARBA" id="ARBA00022723"/>
    </source>
</evidence>
<feature type="domain" description="B5" evidence="17">
    <location>
        <begin position="297"/>
        <end position="375"/>
    </location>
</feature>
<dbReference type="PANTHER" id="PTHR10947:SF0">
    <property type="entry name" value="PHENYLALANINE--TRNA LIGASE BETA SUBUNIT"/>
    <property type="match status" value="1"/>
</dbReference>
<evidence type="ECO:0000256" key="7">
    <source>
        <dbReference type="ARBA" id="ARBA00022490"/>
    </source>
</evidence>
<dbReference type="FunFam" id="3.30.56.10:FF:000004">
    <property type="entry name" value="Phenylalanyl-tRNA synthetase, beta subunit"/>
    <property type="match status" value="1"/>
</dbReference>
<dbReference type="GO" id="GO:0000287">
    <property type="term" value="F:magnesium ion binding"/>
    <property type="evidence" value="ECO:0007669"/>
    <property type="project" value="InterPro"/>
</dbReference>
<dbReference type="InterPro" id="IPR004531">
    <property type="entry name" value="Phe-tRNA-synth_IIc_bsu_arc_euk"/>
</dbReference>
<evidence type="ECO:0000256" key="11">
    <source>
        <dbReference type="ARBA" id="ARBA00022840"/>
    </source>
</evidence>
<keyword evidence="19" id="KW-1185">Reference proteome</keyword>
<dbReference type="Pfam" id="PF03483">
    <property type="entry name" value="B3_4"/>
    <property type="match status" value="1"/>
</dbReference>
<dbReference type="InterPro" id="IPR005146">
    <property type="entry name" value="B3/B4_tRNA-bd"/>
</dbReference>
<dbReference type="InterPro" id="IPR009061">
    <property type="entry name" value="DNA-bd_dom_put_sf"/>
</dbReference>
<dbReference type="SMART" id="SM00874">
    <property type="entry name" value="B5"/>
    <property type="match status" value="1"/>
</dbReference>
<keyword evidence="13" id="KW-0648">Protein biosynthesis</keyword>
<evidence type="ECO:0000256" key="6">
    <source>
        <dbReference type="ARBA" id="ARBA00017032"/>
    </source>
</evidence>
<name>A0A0M8N1M5_ESCWE</name>
<keyword evidence="14" id="KW-0030">Aminoacyl-tRNA synthetase</keyword>
<dbReference type="Gene3D" id="3.50.40.10">
    <property type="entry name" value="Phenylalanyl-trna Synthetase, Chain B, domain 3"/>
    <property type="match status" value="1"/>
</dbReference>
<dbReference type="InterPro" id="IPR045060">
    <property type="entry name" value="Phe-tRNA-ligase_IIc_bsu"/>
</dbReference>
<evidence type="ECO:0000256" key="5">
    <source>
        <dbReference type="ARBA" id="ARBA00012814"/>
    </source>
</evidence>
<dbReference type="InterPro" id="IPR005147">
    <property type="entry name" value="tRNA_synthase_B5-dom"/>
</dbReference>
<dbReference type="Gene3D" id="3.30.56.10">
    <property type="match status" value="2"/>
</dbReference>
<comment type="cofactor">
    <cofactor evidence="1">
        <name>Mg(2+)</name>
        <dbReference type="ChEBI" id="CHEBI:18420"/>
    </cofactor>
</comment>
<dbReference type="PANTHER" id="PTHR10947">
    <property type="entry name" value="PHENYLALANYL-TRNA SYNTHETASE BETA CHAIN AND LEUCINE-RICH REPEAT-CONTAINING PROTEIN 47"/>
    <property type="match status" value="1"/>
</dbReference>
<dbReference type="EC" id="6.1.1.20" evidence="5"/>
<evidence type="ECO:0000256" key="4">
    <source>
        <dbReference type="ARBA" id="ARBA00011209"/>
    </source>
</evidence>
<dbReference type="STRING" id="150374.A0A0M8N1M5"/>
<comment type="caution">
    <text evidence="18">The sequence shown here is derived from an EMBL/GenBank/DDBJ whole genome shotgun (WGS) entry which is preliminary data.</text>
</comment>
<dbReference type="InterPro" id="IPR020825">
    <property type="entry name" value="Phe-tRNA_synthase-like_B3/B4"/>
</dbReference>
<dbReference type="GO" id="GO:0003723">
    <property type="term" value="F:RNA binding"/>
    <property type="evidence" value="ECO:0007669"/>
    <property type="project" value="InterPro"/>
</dbReference>
<keyword evidence="11" id="KW-0067">ATP-binding</keyword>
<evidence type="ECO:0000256" key="13">
    <source>
        <dbReference type="ARBA" id="ARBA00022917"/>
    </source>
</evidence>
<dbReference type="SUPFAM" id="SSF55681">
    <property type="entry name" value="Class II aaRS and biotin synthetases"/>
    <property type="match status" value="1"/>
</dbReference>
<dbReference type="SMART" id="SM00873">
    <property type="entry name" value="B3_4"/>
    <property type="match status" value="1"/>
</dbReference>
<evidence type="ECO:0000256" key="8">
    <source>
        <dbReference type="ARBA" id="ARBA00022598"/>
    </source>
</evidence>
<protein>
    <recommendedName>
        <fullName evidence="6">Phenylalanine--tRNA ligase beta subunit</fullName>
        <ecNumber evidence="5">6.1.1.20</ecNumber>
    </recommendedName>
    <alternativeName>
        <fullName evidence="15">Phenylalanyl-tRNA synthetase beta subunit</fullName>
    </alternativeName>
</protein>
<dbReference type="InterPro" id="IPR045864">
    <property type="entry name" value="aa-tRNA-synth_II/BPL/LPL"/>
</dbReference>
<evidence type="ECO:0000256" key="10">
    <source>
        <dbReference type="ARBA" id="ARBA00022741"/>
    </source>
</evidence>
<evidence type="ECO:0000256" key="15">
    <source>
        <dbReference type="ARBA" id="ARBA00033189"/>
    </source>
</evidence>
<dbReference type="GO" id="GO:0009328">
    <property type="term" value="C:phenylalanine-tRNA ligase complex"/>
    <property type="evidence" value="ECO:0007669"/>
    <property type="project" value="TreeGrafter"/>
</dbReference>
<evidence type="ECO:0000256" key="3">
    <source>
        <dbReference type="ARBA" id="ARBA00007438"/>
    </source>
</evidence>
<dbReference type="PROSITE" id="PS51483">
    <property type="entry name" value="B5"/>
    <property type="match status" value="1"/>
</dbReference>
<dbReference type="InterPro" id="IPR040659">
    <property type="entry name" value="PhetRS_B1"/>
</dbReference>
<accession>A0A0M8N1M5</accession>
<reference evidence="18 19" key="1">
    <citation type="submission" date="2015-07" db="EMBL/GenBank/DDBJ databases">
        <title>The genome of the fungus Escovopsis weberi, a specialized disease agent of ant agriculture.</title>
        <authorList>
            <person name="de Man T.J."/>
            <person name="Stajich J.E."/>
            <person name="Kubicek C.P."/>
            <person name="Chenthamara K."/>
            <person name="Atanasova L."/>
            <person name="Druzhinina I.S."/>
            <person name="Birnbaum S."/>
            <person name="Barribeau S.M."/>
            <person name="Teiling C."/>
            <person name="Suen G."/>
            <person name="Currie C."/>
            <person name="Gerardo N.M."/>
        </authorList>
    </citation>
    <scope>NUCLEOTIDE SEQUENCE [LARGE SCALE GENOMIC DNA]</scope>
</reference>
<evidence type="ECO:0000256" key="1">
    <source>
        <dbReference type="ARBA" id="ARBA00001946"/>
    </source>
</evidence>
<comment type="subcellular location">
    <subcellularLocation>
        <location evidence="2">Cytoplasm</location>
    </subcellularLocation>
</comment>
<dbReference type="GO" id="GO:0006432">
    <property type="term" value="P:phenylalanyl-tRNA aminoacylation"/>
    <property type="evidence" value="ECO:0007669"/>
    <property type="project" value="InterPro"/>
</dbReference>
<dbReference type="Pfam" id="PF18262">
    <property type="entry name" value="PhetRS_B1"/>
    <property type="match status" value="1"/>
</dbReference>
<dbReference type="FunFam" id="3.30.56.10:FF:000006">
    <property type="entry name" value="Phenylalanyl-tRNA synthetase subunit beta"/>
    <property type="match status" value="1"/>
</dbReference>
<dbReference type="EMBL" id="LGSR01000020">
    <property type="protein sequence ID" value="KOS18724.1"/>
    <property type="molecule type" value="Genomic_DNA"/>
</dbReference>
<comment type="similarity">
    <text evidence="3">Belongs to the phenylalanyl-tRNA synthetase beta subunit family. Type 2 subfamily.</text>
</comment>
<dbReference type="FunFam" id="3.30.930.10:FF:000052">
    <property type="entry name" value="Phenylalanyl-tRNA synthetase, beta subunit"/>
    <property type="match status" value="1"/>
</dbReference>
<dbReference type="InterPro" id="IPR041616">
    <property type="entry name" value="PheRS_beta_core"/>
</dbReference>
<evidence type="ECO:0000256" key="16">
    <source>
        <dbReference type="ARBA" id="ARBA00049255"/>
    </source>
</evidence>
<evidence type="ECO:0000313" key="18">
    <source>
        <dbReference type="EMBL" id="KOS18724.1"/>
    </source>
</evidence>
<comment type="catalytic activity">
    <reaction evidence="16">
        <text>tRNA(Phe) + L-phenylalanine + ATP = L-phenylalanyl-tRNA(Phe) + AMP + diphosphate + H(+)</text>
        <dbReference type="Rhea" id="RHEA:19413"/>
        <dbReference type="Rhea" id="RHEA-COMP:9668"/>
        <dbReference type="Rhea" id="RHEA-COMP:9699"/>
        <dbReference type="ChEBI" id="CHEBI:15378"/>
        <dbReference type="ChEBI" id="CHEBI:30616"/>
        <dbReference type="ChEBI" id="CHEBI:33019"/>
        <dbReference type="ChEBI" id="CHEBI:58095"/>
        <dbReference type="ChEBI" id="CHEBI:78442"/>
        <dbReference type="ChEBI" id="CHEBI:78531"/>
        <dbReference type="ChEBI" id="CHEBI:456215"/>
        <dbReference type="EC" id="6.1.1.20"/>
    </reaction>
</comment>
<evidence type="ECO:0000313" key="19">
    <source>
        <dbReference type="Proteomes" id="UP000053831"/>
    </source>
</evidence>
<dbReference type="GO" id="GO:0005524">
    <property type="term" value="F:ATP binding"/>
    <property type="evidence" value="ECO:0007669"/>
    <property type="project" value="UniProtKB-KW"/>
</dbReference>
<dbReference type="Pfam" id="PF17759">
    <property type="entry name" value="tRNA_synthFbeta"/>
    <property type="match status" value="1"/>
</dbReference>
<dbReference type="FunFam" id="3.50.40.10:FF:000002">
    <property type="entry name" value="phenylalanine--tRNA ligase beta subunit"/>
    <property type="match status" value="1"/>
</dbReference>
<organism evidence="18 19">
    <name type="scientific">Escovopsis weberi</name>
    <dbReference type="NCBI Taxonomy" id="150374"/>
    <lineage>
        <taxon>Eukaryota</taxon>
        <taxon>Fungi</taxon>
        <taxon>Dikarya</taxon>
        <taxon>Ascomycota</taxon>
        <taxon>Pezizomycotina</taxon>
        <taxon>Sordariomycetes</taxon>
        <taxon>Hypocreomycetidae</taxon>
        <taxon>Hypocreales</taxon>
        <taxon>Hypocreaceae</taxon>
        <taxon>Escovopsis</taxon>
    </lineage>
</organism>
<evidence type="ECO:0000256" key="2">
    <source>
        <dbReference type="ARBA" id="ARBA00004496"/>
    </source>
</evidence>
<keyword evidence="8 18" id="KW-0436">Ligase</keyword>
<evidence type="ECO:0000256" key="14">
    <source>
        <dbReference type="ARBA" id="ARBA00023146"/>
    </source>
</evidence>
<keyword evidence="7" id="KW-0963">Cytoplasm</keyword>
<dbReference type="OrthoDB" id="1698572at2759"/>
<evidence type="ECO:0000256" key="12">
    <source>
        <dbReference type="ARBA" id="ARBA00022842"/>
    </source>
</evidence>
<dbReference type="SUPFAM" id="SSF46955">
    <property type="entry name" value="Putative DNA-binding domain"/>
    <property type="match status" value="2"/>
</dbReference>
<keyword evidence="10" id="KW-0547">Nucleotide-binding</keyword>
<keyword evidence="12" id="KW-0460">Magnesium</keyword>
<dbReference type="Proteomes" id="UP000053831">
    <property type="component" value="Unassembled WGS sequence"/>
</dbReference>
<dbReference type="Gene3D" id="3.30.930.10">
    <property type="entry name" value="Bira Bifunctional Protein, Domain 2"/>
    <property type="match status" value="1"/>
</dbReference>
<keyword evidence="9" id="KW-0479">Metal-binding</keyword>
<dbReference type="NCBIfam" id="TIGR00471">
    <property type="entry name" value="pheT_arch"/>
    <property type="match status" value="1"/>
</dbReference>
<proteinExistence type="inferred from homology"/>
<gene>
    <name evidence="18" type="ORF">ESCO_001129</name>
</gene>
<dbReference type="AlphaFoldDB" id="A0A0M8N1M5"/>
<comment type="subunit">
    <text evidence="4">Tetramer of two alpha and two beta subunits.</text>
</comment>
<dbReference type="CDD" id="cd00769">
    <property type="entry name" value="PheRS_beta_core"/>
    <property type="match status" value="1"/>
</dbReference>
<dbReference type="SUPFAM" id="SSF56037">
    <property type="entry name" value="PheT/TilS domain"/>
    <property type="match status" value="1"/>
</dbReference>
<dbReference type="Pfam" id="PF03484">
    <property type="entry name" value="B5"/>
    <property type="match status" value="1"/>
</dbReference>
<evidence type="ECO:0000259" key="17">
    <source>
        <dbReference type="PROSITE" id="PS51483"/>
    </source>
</evidence>